<dbReference type="PIRSF" id="PIRSF012526">
    <property type="entry name" value="CYTH_UCP012526"/>
    <property type="match status" value="1"/>
</dbReference>
<accession>A0ABW4W1X0</accession>
<evidence type="ECO:0000313" key="2">
    <source>
        <dbReference type="EMBL" id="MFD2045359.1"/>
    </source>
</evidence>
<evidence type="ECO:0000313" key="3">
    <source>
        <dbReference type="Proteomes" id="UP001597383"/>
    </source>
</evidence>
<evidence type="ECO:0000259" key="1">
    <source>
        <dbReference type="PROSITE" id="PS51707"/>
    </source>
</evidence>
<feature type="domain" description="CYTH" evidence="1">
    <location>
        <begin position="3"/>
        <end position="189"/>
    </location>
</feature>
<dbReference type="RefSeq" id="WP_377558002.1">
    <property type="nucleotide sequence ID" value="NZ_JBHUHQ010000019.1"/>
</dbReference>
<dbReference type="EMBL" id="JBHUHQ010000019">
    <property type="protein sequence ID" value="MFD2045359.1"/>
    <property type="molecule type" value="Genomic_DNA"/>
</dbReference>
<organism evidence="2 3">
    <name type="scientific">Ornithinibacillus salinisoli</name>
    <dbReference type="NCBI Taxonomy" id="1848459"/>
    <lineage>
        <taxon>Bacteria</taxon>
        <taxon>Bacillati</taxon>
        <taxon>Bacillota</taxon>
        <taxon>Bacilli</taxon>
        <taxon>Bacillales</taxon>
        <taxon>Bacillaceae</taxon>
        <taxon>Ornithinibacillus</taxon>
    </lineage>
</organism>
<keyword evidence="3" id="KW-1185">Reference proteome</keyword>
<protein>
    <submittedName>
        <fullName evidence="2">CYTH domain-containing protein</fullName>
    </submittedName>
</protein>
<dbReference type="CDD" id="cd07762">
    <property type="entry name" value="CYTH-like_Pase_1"/>
    <property type="match status" value="1"/>
</dbReference>
<dbReference type="SMART" id="SM01118">
    <property type="entry name" value="CYTH"/>
    <property type="match status" value="1"/>
</dbReference>
<proteinExistence type="predicted"/>
<dbReference type="SUPFAM" id="SSF55154">
    <property type="entry name" value="CYTH-like phosphatases"/>
    <property type="match status" value="1"/>
</dbReference>
<dbReference type="InterPro" id="IPR033469">
    <property type="entry name" value="CYTH-like_dom_sf"/>
</dbReference>
<dbReference type="Gene3D" id="2.40.320.10">
    <property type="entry name" value="Hypothetical Protein Pfu-838710-001"/>
    <property type="match status" value="1"/>
</dbReference>
<name>A0ABW4W1X0_9BACI</name>
<reference evidence="3" key="1">
    <citation type="journal article" date="2019" name="Int. J. Syst. Evol. Microbiol.">
        <title>The Global Catalogue of Microorganisms (GCM) 10K type strain sequencing project: providing services to taxonomists for standard genome sequencing and annotation.</title>
        <authorList>
            <consortium name="The Broad Institute Genomics Platform"/>
            <consortium name="The Broad Institute Genome Sequencing Center for Infectious Disease"/>
            <person name="Wu L."/>
            <person name="Ma J."/>
        </authorList>
    </citation>
    <scope>NUCLEOTIDE SEQUENCE [LARGE SCALE GENOMIC DNA]</scope>
    <source>
        <strain evidence="3">R28</strain>
    </source>
</reference>
<dbReference type="InterPro" id="IPR009195">
    <property type="entry name" value="Uncharacterised_YjbK"/>
</dbReference>
<dbReference type="Pfam" id="PF01928">
    <property type="entry name" value="CYTH"/>
    <property type="match status" value="1"/>
</dbReference>
<gene>
    <name evidence="2" type="ORF">ACFSJF_13845</name>
</gene>
<dbReference type="InterPro" id="IPR023577">
    <property type="entry name" value="CYTH_domain"/>
</dbReference>
<dbReference type="Proteomes" id="UP001597383">
    <property type="component" value="Unassembled WGS sequence"/>
</dbReference>
<dbReference type="PROSITE" id="PS51707">
    <property type="entry name" value="CYTH"/>
    <property type="match status" value="1"/>
</dbReference>
<comment type="caution">
    <text evidence="2">The sequence shown here is derived from an EMBL/GenBank/DDBJ whole genome shotgun (WGS) entry which is preliminary data.</text>
</comment>
<sequence>MQEIEIEFKNLLTKAEFDRLLYRLPFPEKVDKQTNFYFETKDFALKQQHAALRIREKNGEYRLTLKEPHPNGLLETHDVLTKSEASEWLNGNCVAKEYTANQLSKLNISHNGLKYYGSLTTERREYKKDQLLYVLDYSTYNNQEDYELEIEATDEKNGLQAFHTLLQELDIPKRKTPNKIRRFFATLKK</sequence>